<organism evidence="3 4">
    <name type="scientific">Setaria digitata</name>
    <dbReference type="NCBI Taxonomy" id="48799"/>
    <lineage>
        <taxon>Eukaryota</taxon>
        <taxon>Metazoa</taxon>
        <taxon>Ecdysozoa</taxon>
        <taxon>Nematoda</taxon>
        <taxon>Chromadorea</taxon>
        <taxon>Rhabditida</taxon>
        <taxon>Spirurina</taxon>
        <taxon>Spiruromorpha</taxon>
        <taxon>Filarioidea</taxon>
        <taxon>Setariidae</taxon>
        <taxon>Setaria</taxon>
    </lineage>
</organism>
<dbReference type="AlphaFoldDB" id="A0A915PPP5"/>
<dbReference type="GO" id="GO:0009653">
    <property type="term" value="P:anatomical structure morphogenesis"/>
    <property type="evidence" value="ECO:0007669"/>
    <property type="project" value="TreeGrafter"/>
</dbReference>
<evidence type="ECO:0000313" key="4">
    <source>
        <dbReference type="WBParaSite" id="sdigi.contig31.g2308.t1"/>
    </source>
</evidence>
<reference evidence="4" key="1">
    <citation type="submission" date="2022-11" db="UniProtKB">
        <authorList>
            <consortium name="WormBaseParasite"/>
        </authorList>
    </citation>
    <scope>IDENTIFICATION</scope>
</reference>
<dbReference type="Proteomes" id="UP000887581">
    <property type="component" value="Unplaced"/>
</dbReference>
<dbReference type="Gene3D" id="3.50.4.10">
    <property type="entry name" value="Hepatocyte Growth Factor"/>
    <property type="match status" value="2"/>
</dbReference>
<keyword evidence="1" id="KW-1133">Transmembrane helix</keyword>
<keyword evidence="1" id="KW-0472">Membrane</keyword>
<protein>
    <submittedName>
        <fullName evidence="4">Apple domain-containing protein</fullName>
    </submittedName>
</protein>
<keyword evidence="1" id="KW-0812">Transmembrane</keyword>
<dbReference type="PANTHER" id="PTHR47327">
    <property type="entry name" value="FI18240P1-RELATED"/>
    <property type="match status" value="1"/>
</dbReference>
<feature type="transmembrane region" description="Helical" evidence="1">
    <location>
        <begin position="622"/>
        <end position="646"/>
    </location>
</feature>
<dbReference type="PROSITE" id="PS50948">
    <property type="entry name" value="PAN"/>
    <property type="match status" value="2"/>
</dbReference>
<dbReference type="InterPro" id="IPR003609">
    <property type="entry name" value="Pan_app"/>
</dbReference>
<accession>A0A915PPP5</accession>
<evidence type="ECO:0000313" key="3">
    <source>
        <dbReference type="Proteomes" id="UP000887581"/>
    </source>
</evidence>
<dbReference type="WBParaSite" id="sdigi.contig31.g2308.t1">
    <property type="protein sequence ID" value="sdigi.contig31.g2308.t1"/>
    <property type="gene ID" value="sdigi.contig31.g2308"/>
</dbReference>
<dbReference type="SUPFAM" id="SSF57414">
    <property type="entry name" value="Hairpin loop containing domain-like"/>
    <property type="match status" value="2"/>
</dbReference>
<feature type="domain" description="Apple" evidence="2">
    <location>
        <begin position="118"/>
        <end position="204"/>
    </location>
</feature>
<proteinExistence type="predicted"/>
<sequence>MDRLLFLASSFMCTKQTMIPFDFNDECAFITYIIERGHLVEGRIIDKLQANAFQDCLQHCSKERRCTGVNFLIDVKDEPVCLFIDRTGLVNESEMPIPESVIYSATPFCLTQKLSSYCTDNTTWSFEKFPKRDIIDDKFVDIAKGAISLEKCLTTCLEREQCRATLYNKKSAQCRYLNVSIQNVHNMKRIFKGSEEVDLYENNCFPGNLIADAAQCQFIRMQSSGFTDFFDERVTDVSGETECQQLCIAWDRGTCRYFTYQQGARICYLSHTSPRTLNKNPLENYDSNLTSGDLEDCIQFSLTCKPDRMHIHGTSLKMFSGTLKAKNDKIYSCERKFLHVYEFDAEMLYNDCGMQKAHSPYLTFSNLVMLKEGSTELITVKDKLLKVICYIHNDLEVLPKDQHLSFQFQIEDENATKQMMSKSIQITSQLRNHVARPRYTMEVMDVNKHPAKMVQMGDKGYLLLTLHEKPIKFSIIDLSARDTKSGRTFTIIDSNGCAVPDGMLKDILRIDKNHLQMTIIFDGFPDEVVSFIKNRVRKRRSIMTASESRLFQLSGDIYTVKSSNKLKIRQKSKKAEAESNGLRTKSVMLFYEESIREAGKNEEEKLTIISQLVCIAEDVKCLIAFLALCFQALVLLMIIAITYTIIQHCVRQQRNSGTLQLSQNIENKNEAVRRLSES</sequence>
<evidence type="ECO:0000259" key="2">
    <source>
        <dbReference type="PROSITE" id="PS50948"/>
    </source>
</evidence>
<dbReference type="Pfam" id="PF00024">
    <property type="entry name" value="PAN_1"/>
    <property type="match status" value="2"/>
</dbReference>
<evidence type="ECO:0000256" key="1">
    <source>
        <dbReference type="SAM" id="Phobius"/>
    </source>
</evidence>
<dbReference type="SMART" id="SM00473">
    <property type="entry name" value="PAN_AP"/>
    <property type="match status" value="2"/>
</dbReference>
<feature type="domain" description="Apple" evidence="2">
    <location>
        <begin position="216"/>
        <end position="294"/>
    </location>
</feature>
<keyword evidence="3" id="KW-1185">Reference proteome</keyword>
<dbReference type="PANTHER" id="PTHR47327:SF17">
    <property type="entry name" value="CUTICLIN-LIKE"/>
    <property type="match status" value="1"/>
</dbReference>
<dbReference type="InterPro" id="IPR052774">
    <property type="entry name" value="Celegans_DevNeuronal_Protein"/>
</dbReference>
<name>A0A915PPP5_9BILA</name>